<protein>
    <submittedName>
        <fullName evidence="5">AraC family transcriptional regulator</fullName>
    </submittedName>
</protein>
<dbReference type="Gene3D" id="1.10.10.60">
    <property type="entry name" value="Homeodomain-like"/>
    <property type="match status" value="2"/>
</dbReference>
<evidence type="ECO:0000313" key="6">
    <source>
        <dbReference type="Proteomes" id="UP000273326"/>
    </source>
</evidence>
<dbReference type="Gene3D" id="2.60.120.10">
    <property type="entry name" value="Jelly Rolls"/>
    <property type="match status" value="1"/>
</dbReference>
<evidence type="ECO:0000256" key="1">
    <source>
        <dbReference type="ARBA" id="ARBA00023015"/>
    </source>
</evidence>
<keyword evidence="3" id="KW-0804">Transcription</keyword>
<dbReference type="OrthoDB" id="9813413at2"/>
<dbReference type="SUPFAM" id="SSF46689">
    <property type="entry name" value="Homeodomain-like"/>
    <property type="match status" value="2"/>
</dbReference>
<accession>A0A3S9HAE5</accession>
<dbReference type="InterPro" id="IPR003313">
    <property type="entry name" value="AraC-bd"/>
</dbReference>
<keyword evidence="6" id="KW-1185">Reference proteome</keyword>
<dbReference type="EMBL" id="CP034465">
    <property type="protein sequence ID" value="AZP04143.1"/>
    <property type="molecule type" value="Genomic_DNA"/>
</dbReference>
<dbReference type="GO" id="GO:0003700">
    <property type="term" value="F:DNA-binding transcription factor activity"/>
    <property type="evidence" value="ECO:0007669"/>
    <property type="project" value="InterPro"/>
</dbReference>
<dbReference type="InterPro" id="IPR009057">
    <property type="entry name" value="Homeodomain-like_sf"/>
</dbReference>
<organism evidence="5 6">
    <name type="scientific">Jeotgalibaca ciconiae</name>
    <dbReference type="NCBI Taxonomy" id="2496265"/>
    <lineage>
        <taxon>Bacteria</taxon>
        <taxon>Bacillati</taxon>
        <taxon>Bacillota</taxon>
        <taxon>Bacilli</taxon>
        <taxon>Lactobacillales</taxon>
        <taxon>Carnobacteriaceae</taxon>
        <taxon>Jeotgalibaca</taxon>
    </lineage>
</organism>
<dbReference type="InterPro" id="IPR020449">
    <property type="entry name" value="Tscrpt_reg_AraC-type_HTH"/>
</dbReference>
<dbReference type="Proteomes" id="UP000273326">
    <property type="component" value="Chromosome"/>
</dbReference>
<evidence type="ECO:0000259" key="4">
    <source>
        <dbReference type="PROSITE" id="PS01124"/>
    </source>
</evidence>
<keyword evidence="1" id="KW-0805">Transcription regulation</keyword>
<dbReference type="SUPFAM" id="SSF51215">
    <property type="entry name" value="Regulatory protein AraC"/>
    <property type="match status" value="1"/>
</dbReference>
<dbReference type="InterPro" id="IPR014710">
    <property type="entry name" value="RmlC-like_jellyroll"/>
</dbReference>
<proteinExistence type="predicted"/>
<evidence type="ECO:0000313" key="5">
    <source>
        <dbReference type="EMBL" id="AZP04143.1"/>
    </source>
</evidence>
<dbReference type="KEGG" id="jeh:EJN90_05365"/>
<dbReference type="AlphaFoldDB" id="A0A3S9HAE5"/>
<feature type="domain" description="HTH araC/xylS-type" evidence="4">
    <location>
        <begin position="177"/>
        <end position="275"/>
    </location>
</feature>
<keyword evidence="2" id="KW-0238">DNA-binding</keyword>
<dbReference type="GO" id="GO:0043565">
    <property type="term" value="F:sequence-specific DNA binding"/>
    <property type="evidence" value="ECO:0007669"/>
    <property type="project" value="InterPro"/>
</dbReference>
<dbReference type="SMART" id="SM00342">
    <property type="entry name" value="HTH_ARAC"/>
    <property type="match status" value="1"/>
</dbReference>
<reference evidence="6" key="1">
    <citation type="submission" date="2018-12" db="EMBL/GenBank/DDBJ databases">
        <title>Complete genome sequencing of Jeotgalibaca sp. H21T32.</title>
        <authorList>
            <person name="Bae J.-W."/>
            <person name="Lee S.-Y."/>
        </authorList>
    </citation>
    <scope>NUCLEOTIDE SEQUENCE [LARGE SCALE GENOMIC DNA]</scope>
    <source>
        <strain evidence="6">H21T32</strain>
    </source>
</reference>
<dbReference type="Pfam" id="PF02311">
    <property type="entry name" value="AraC_binding"/>
    <property type="match status" value="1"/>
</dbReference>
<dbReference type="PRINTS" id="PR00032">
    <property type="entry name" value="HTHARAC"/>
</dbReference>
<evidence type="ECO:0000256" key="2">
    <source>
        <dbReference type="ARBA" id="ARBA00023125"/>
    </source>
</evidence>
<dbReference type="Pfam" id="PF12833">
    <property type="entry name" value="HTH_18"/>
    <property type="match status" value="1"/>
</dbReference>
<dbReference type="InterPro" id="IPR037923">
    <property type="entry name" value="HTH-like"/>
</dbReference>
<dbReference type="PANTHER" id="PTHR43280:SF28">
    <property type="entry name" value="HTH-TYPE TRANSCRIPTIONAL ACTIVATOR RHAS"/>
    <property type="match status" value="1"/>
</dbReference>
<sequence length="288" mass="33692">MYHIHSNIFNPEIIYVVDFWNEKKNLRGYHHHDFIEISIVLEGTVDYEFNETRTRLHAGDALLFNPGIPHTEIHPRGMESHELHIGLSNILIEGLPFNNFPNKNPVLDLGIYKEEFVKKAWQLTNEFNNHGLHHELMGKGILLEMLVLILRCLSSQQSDEFLANISEKDKKKQTLVNHTVYYLENHHQEDITLETLADMLYISPTQLSKVFRTITGKSPIKYLIEIRLKHAYELLIHTNLTIKEISEEVGYQDPFYFSKLFKKHYGLAPSKTRKKINLNSFCLFPIPE</sequence>
<dbReference type="PANTHER" id="PTHR43280">
    <property type="entry name" value="ARAC-FAMILY TRANSCRIPTIONAL REGULATOR"/>
    <property type="match status" value="1"/>
</dbReference>
<dbReference type="PROSITE" id="PS01124">
    <property type="entry name" value="HTH_ARAC_FAMILY_2"/>
    <property type="match status" value="1"/>
</dbReference>
<name>A0A3S9HAE5_9LACT</name>
<dbReference type="RefSeq" id="WP_126109269.1">
    <property type="nucleotide sequence ID" value="NZ_CP034465.1"/>
</dbReference>
<gene>
    <name evidence="5" type="ORF">EJN90_05365</name>
</gene>
<dbReference type="InterPro" id="IPR018060">
    <property type="entry name" value="HTH_AraC"/>
</dbReference>
<evidence type="ECO:0000256" key="3">
    <source>
        <dbReference type="ARBA" id="ARBA00023163"/>
    </source>
</evidence>